<gene>
    <name evidence="1" type="ORF">CEXT_69861</name>
</gene>
<dbReference type="EMBL" id="BPLR01012854">
    <property type="protein sequence ID" value="GIY57039.1"/>
    <property type="molecule type" value="Genomic_DNA"/>
</dbReference>
<keyword evidence="2" id="KW-1185">Reference proteome</keyword>
<accession>A0AAV4UGZ8</accession>
<name>A0AAV4UGZ8_CAEEX</name>
<reference evidence="1 2" key="1">
    <citation type="submission" date="2021-06" db="EMBL/GenBank/DDBJ databases">
        <title>Caerostris extrusa draft genome.</title>
        <authorList>
            <person name="Kono N."/>
            <person name="Arakawa K."/>
        </authorList>
    </citation>
    <scope>NUCLEOTIDE SEQUENCE [LARGE SCALE GENOMIC DNA]</scope>
</reference>
<sequence>MYIFAVYAFAKLISDHREDLQAGNLDKRSLTKFTISGRGGALQEMTLTCLERGRGRSLICDGEALQPVGECFERVCQKEKKKKGKKVVMKVDRKEGKKKKVE</sequence>
<evidence type="ECO:0000313" key="2">
    <source>
        <dbReference type="Proteomes" id="UP001054945"/>
    </source>
</evidence>
<protein>
    <submittedName>
        <fullName evidence="1">Uncharacterized protein</fullName>
    </submittedName>
</protein>
<dbReference type="Proteomes" id="UP001054945">
    <property type="component" value="Unassembled WGS sequence"/>
</dbReference>
<comment type="caution">
    <text evidence="1">The sequence shown here is derived from an EMBL/GenBank/DDBJ whole genome shotgun (WGS) entry which is preliminary data.</text>
</comment>
<organism evidence="1 2">
    <name type="scientific">Caerostris extrusa</name>
    <name type="common">Bark spider</name>
    <name type="synonym">Caerostris bankana</name>
    <dbReference type="NCBI Taxonomy" id="172846"/>
    <lineage>
        <taxon>Eukaryota</taxon>
        <taxon>Metazoa</taxon>
        <taxon>Ecdysozoa</taxon>
        <taxon>Arthropoda</taxon>
        <taxon>Chelicerata</taxon>
        <taxon>Arachnida</taxon>
        <taxon>Araneae</taxon>
        <taxon>Araneomorphae</taxon>
        <taxon>Entelegynae</taxon>
        <taxon>Araneoidea</taxon>
        <taxon>Araneidae</taxon>
        <taxon>Caerostris</taxon>
    </lineage>
</organism>
<dbReference type="AlphaFoldDB" id="A0AAV4UGZ8"/>
<proteinExistence type="predicted"/>
<evidence type="ECO:0000313" key="1">
    <source>
        <dbReference type="EMBL" id="GIY57039.1"/>
    </source>
</evidence>